<accession>A0ABQ5I646</accession>
<protein>
    <submittedName>
        <fullName evidence="3">Ribonuclease H-like domain-containing protein</fullName>
    </submittedName>
</protein>
<sequence length="209" mass="22823">MGCSGLGITNGAVSTAQAVNTANGVSAANTQVNASNINNLSDTVICAFLANQQNNPQLAHEDLQQIHLDNLKEMDLRWQMAMLIMRAIRFLKNTGRKLNINGNESVSFDKSKVECYNCHKRGHFAKECRAPRNQDYKNKESSIRSVPVETSTSTALVSCDGLSGYDWSDQAEEGPNYALMAYSSSSSDLEVSNNSNCSKSCLKTVETLK</sequence>
<keyword evidence="1" id="KW-0479">Metal-binding</keyword>
<name>A0ABQ5I646_9ASTR</name>
<evidence type="ECO:0000313" key="4">
    <source>
        <dbReference type="Proteomes" id="UP001151760"/>
    </source>
</evidence>
<evidence type="ECO:0000256" key="1">
    <source>
        <dbReference type="PROSITE-ProRule" id="PRU00047"/>
    </source>
</evidence>
<keyword evidence="4" id="KW-1185">Reference proteome</keyword>
<dbReference type="Pfam" id="PF00098">
    <property type="entry name" value="zf-CCHC"/>
    <property type="match status" value="1"/>
</dbReference>
<keyword evidence="1" id="KW-0862">Zinc</keyword>
<dbReference type="Proteomes" id="UP001151760">
    <property type="component" value="Unassembled WGS sequence"/>
</dbReference>
<proteinExistence type="predicted"/>
<gene>
    <name evidence="3" type="ORF">Tco_1091066</name>
</gene>
<reference evidence="3" key="2">
    <citation type="submission" date="2022-01" db="EMBL/GenBank/DDBJ databases">
        <authorList>
            <person name="Yamashiro T."/>
            <person name="Shiraishi A."/>
            <person name="Satake H."/>
            <person name="Nakayama K."/>
        </authorList>
    </citation>
    <scope>NUCLEOTIDE SEQUENCE</scope>
</reference>
<dbReference type="PROSITE" id="PS50158">
    <property type="entry name" value="ZF_CCHC"/>
    <property type="match status" value="1"/>
</dbReference>
<organism evidence="3 4">
    <name type="scientific">Tanacetum coccineum</name>
    <dbReference type="NCBI Taxonomy" id="301880"/>
    <lineage>
        <taxon>Eukaryota</taxon>
        <taxon>Viridiplantae</taxon>
        <taxon>Streptophyta</taxon>
        <taxon>Embryophyta</taxon>
        <taxon>Tracheophyta</taxon>
        <taxon>Spermatophyta</taxon>
        <taxon>Magnoliopsida</taxon>
        <taxon>eudicotyledons</taxon>
        <taxon>Gunneridae</taxon>
        <taxon>Pentapetalae</taxon>
        <taxon>asterids</taxon>
        <taxon>campanulids</taxon>
        <taxon>Asterales</taxon>
        <taxon>Asteraceae</taxon>
        <taxon>Asteroideae</taxon>
        <taxon>Anthemideae</taxon>
        <taxon>Anthemidinae</taxon>
        <taxon>Tanacetum</taxon>
    </lineage>
</organism>
<feature type="domain" description="CCHC-type" evidence="2">
    <location>
        <begin position="115"/>
        <end position="129"/>
    </location>
</feature>
<dbReference type="EMBL" id="BQNB010020400">
    <property type="protein sequence ID" value="GJT95548.1"/>
    <property type="molecule type" value="Genomic_DNA"/>
</dbReference>
<evidence type="ECO:0000259" key="2">
    <source>
        <dbReference type="PROSITE" id="PS50158"/>
    </source>
</evidence>
<dbReference type="SMART" id="SM00343">
    <property type="entry name" value="ZnF_C2HC"/>
    <property type="match status" value="1"/>
</dbReference>
<dbReference type="InterPro" id="IPR001878">
    <property type="entry name" value="Znf_CCHC"/>
</dbReference>
<evidence type="ECO:0000313" key="3">
    <source>
        <dbReference type="EMBL" id="GJT95548.1"/>
    </source>
</evidence>
<dbReference type="Gene3D" id="4.10.60.10">
    <property type="entry name" value="Zinc finger, CCHC-type"/>
    <property type="match status" value="1"/>
</dbReference>
<dbReference type="SUPFAM" id="SSF57756">
    <property type="entry name" value="Retrovirus zinc finger-like domains"/>
    <property type="match status" value="1"/>
</dbReference>
<reference evidence="3" key="1">
    <citation type="journal article" date="2022" name="Int. J. Mol. Sci.">
        <title>Draft Genome of Tanacetum Coccineum: Genomic Comparison of Closely Related Tanacetum-Family Plants.</title>
        <authorList>
            <person name="Yamashiro T."/>
            <person name="Shiraishi A."/>
            <person name="Nakayama K."/>
            <person name="Satake H."/>
        </authorList>
    </citation>
    <scope>NUCLEOTIDE SEQUENCE</scope>
</reference>
<dbReference type="InterPro" id="IPR036875">
    <property type="entry name" value="Znf_CCHC_sf"/>
</dbReference>
<comment type="caution">
    <text evidence="3">The sequence shown here is derived from an EMBL/GenBank/DDBJ whole genome shotgun (WGS) entry which is preliminary data.</text>
</comment>
<keyword evidence="1" id="KW-0863">Zinc-finger</keyword>